<dbReference type="InterPro" id="IPR042094">
    <property type="entry name" value="T2SS_GspF_sf"/>
</dbReference>
<evidence type="ECO:0000256" key="7">
    <source>
        <dbReference type="SAM" id="Phobius"/>
    </source>
</evidence>
<protein>
    <recommendedName>
        <fullName evidence="8">Type II secretion system protein GspF domain-containing protein</fullName>
    </recommendedName>
</protein>
<proteinExistence type="inferred from homology"/>
<evidence type="ECO:0000256" key="2">
    <source>
        <dbReference type="ARBA" id="ARBA00005745"/>
    </source>
</evidence>
<dbReference type="Proteomes" id="UP001500866">
    <property type="component" value="Unassembled WGS sequence"/>
</dbReference>
<comment type="subcellular location">
    <subcellularLocation>
        <location evidence="1">Cell membrane</location>
        <topology evidence="1">Multi-pass membrane protein</topology>
    </subcellularLocation>
</comment>
<name>A0ABN1G1Y4_9BACI</name>
<feature type="domain" description="Type II secretion system protein GspF" evidence="8">
    <location>
        <begin position="221"/>
        <end position="343"/>
    </location>
</feature>
<keyword evidence="6 7" id="KW-0472">Membrane</keyword>
<evidence type="ECO:0000259" key="8">
    <source>
        <dbReference type="Pfam" id="PF00482"/>
    </source>
</evidence>
<evidence type="ECO:0000256" key="1">
    <source>
        <dbReference type="ARBA" id="ARBA00004651"/>
    </source>
</evidence>
<dbReference type="Pfam" id="PF00482">
    <property type="entry name" value="T2SSF"/>
    <property type="match status" value="2"/>
</dbReference>
<feature type="domain" description="Type II secretion system protein GspF" evidence="8">
    <location>
        <begin position="25"/>
        <end position="138"/>
    </location>
</feature>
<comment type="similarity">
    <text evidence="2">Belongs to the GSP F family.</text>
</comment>
<feature type="transmembrane region" description="Helical" evidence="7">
    <location>
        <begin position="120"/>
        <end position="138"/>
    </location>
</feature>
<dbReference type="RefSeq" id="WP_343812472.1">
    <property type="nucleotide sequence ID" value="NZ_BAAADS010000012.1"/>
</dbReference>
<evidence type="ECO:0000313" key="10">
    <source>
        <dbReference type="Proteomes" id="UP001500866"/>
    </source>
</evidence>
<keyword evidence="3" id="KW-1003">Cell membrane</keyword>
<evidence type="ECO:0000256" key="6">
    <source>
        <dbReference type="ARBA" id="ARBA00023136"/>
    </source>
</evidence>
<dbReference type="InterPro" id="IPR003004">
    <property type="entry name" value="GspF/PilC"/>
</dbReference>
<feature type="transmembrane region" description="Helical" evidence="7">
    <location>
        <begin position="320"/>
        <end position="345"/>
    </location>
</feature>
<dbReference type="PRINTS" id="PR00812">
    <property type="entry name" value="BCTERIALGSPF"/>
</dbReference>
<gene>
    <name evidence="9" type="ORF">GCM10009001_19370</name>
</gene>
<dbReference type="EMBL" id="BAAADS010000012">
    <property type="protein sequence ID" value="GAA0602539.1"/>
    <property type="molecule type" value="Genomic_DNA"/>
</dbReference>
<evidence type="ECO:0000313" key="9">
    <source>
        <dbReference type="EMBL" id="GAA0602539.1"/>
    </source>
</evidence>
<keyword evidence="4 7" id="KW-0812">Transmembrane</keyword>
<feature type="transmembrane region" description="Helical" evidence="7">
    <location>
        <begin position="158"/>
        <end position="186"/>
    </location>
</feature>
<evidence type="ECO:0000256" key="3">
    <source>
        <dbReference type="ARBA" id="ARBA00022475"/>
    </source>
</evidence>
<accession>A0ABN1G1Y4</accession>
<evidence type="ECO:0000256" key="4">
    <source>
        <dbReference type="ARBA" id="ARBA00022692"/>
    </source>
</evidence>
<comment type="caution">
    <text evidence="9">The sequence shown here is derived from an EMBL/GenBank/DDBJ whole genome shotgun (WGS) entry which is preliminary data.</text>
</comment>
<dbReference type="InterPro" id="IPR018076">
    <property type="entry name" value="T2SS_GspF_dom"/>
</dbReference>
<keyword evidence="10" id="KW-1185">Reference proteome</keyword>
<dbReference type="Gene3D" id="1.20.81.30">
    <property type="entry name" value="Type II secretion system (T2SS), domain F"/>
    <property type="match status" value="2"/>
</dbReference>
<dbReference type="PANTHER" id="PTHR30012">
    <property type="entry name" value="GENERAL SECRETION PATHWAY PROTEIN"/>
    <property type="match status" value="1"/>
</dbReference>
<evidence type="ECO:0000256" key="5">
    <source>
        <dbReference type="ARBA" id="ARBA00022989"/>
    </source>
</evidence>
<organism evidence="9 10">
    <name type="scientific">Virgibacillus siamensis</name>
    <dbReference type="NCBI Taxonomy" id="480071"/>
    <lineage>
        <taxon>Bacteria</taxon>
        <taxon>Bacillati</taxon>
        <taxon>Bacillota</taxon>
        <taxon>Bacilli</taxon>
        <taxon>Bacillales</taxon>
        <taxon>Bacillaceae</taxon>
        <taxon>Virgibacillus</taxon>
    </lineage>
</organism>
<keyword evidence="5 7" id="KW-1133">Transmembrane helix</keyword>
<dbReference type="PANTHER" id="PTHR30012:SF0">
    <property type="entry name" value="TYPE II SECRETION SYSTEM PROTEIN F-RELATED"/>
    <property type="match status" value="1"/>
</dbReference>
<reference evidence="9 10" key="1">
    <citation type="journal article" date="2019" name="Int. J. Syst. Evol. Microbiol.">
        <title>The Global Catalogue of Microorganisms (GCM) 10K type strain sequencing project: providing services to taxonomists for standard genome sequencing and annotation.</title>
        <authorList>
            <consortium name="The Broad Institute Genomics Platform"/>
            <consortium name="The Broad Institute Genome Sequencing Center for Infectious Disease"/>
            <person name="Wu L."/>
            <person name="Ma J."/>
        </authorList>
    </citation>
    <scope>NUCLEOTIDE SEQUENCE [LARGE SCALE GENOMIC DNA]</scope>
    <source>
        <strain evidence="9 10">JCM 15395</strain>
    </source>
</reference>
<sequence length="351" mass="40807">MDISIRKFIWLANKKMMSNDLQLRFLKRMVRLLDNGYTLVEALEIIKWDKQLDQVASTIVTSLKNGRTFDEALENTGRFSRAITSYLYFIRANGDIRQSIEKCNAMFEQRIRYTKKFQETIRYPIILLFVFGLLIYFVKQSVLPSFIDLFNNSGGSSTVYISIIVIDVLTKFMMIFGILLVAGILFSKGIKHKISIEKQIMIQRSIPVYRNYKKLHTSFLFATHFSSLLKTGMSIKEILSVMRNQNKLPILSYFSTLMTDELNKGIYITNLLENLPLIDKQIAVIFQKNADVNALEKDLEMYAAVLTEELNRKIMKILTYLQPAFFLILASLIILIYVTLMWPMFQLIKTI</sequence>